<comment type="catalytic activity">
    <reaction evidence="2">
        <text>2 superoxide + 2 H(+) = H2O2 + O2</text>
        <dbReference type="Rhea" id="RHEA:20696"/>
        <dbReference type="ChEBI" id="CHEBI:15378"/>
        <dbReference type="ChEBI" id="CHEBI:15379"/>
        <dbReference type="ChEBI" id="CHEBI:16240"/>
        <dbReference type="ChEBI" id="CHEBI:18421"/>
        <dbReference type="EC" id="1.15.1.1"/>
    </reaction>
</comment>
<keyword evidence="2" id="KW-0862">Zinc</keyword>
<dbReference type="eggNOG" id="COG2032">
    <property type="taxonomic scope" value="Bacteria"/>
</dbReference>
<keyword evidence="2" id="KW-0186">Copper</keyword>
<comment type="cofactor">
    <cofactor evidence="2">
        <name>Cu cation</name>
        <dbReference type="ChEBI" id="CHEBI:23378"/>
    </cofactor>
    <text evidence="2">Binds 1 copper ion per subunit.</text>
</comment>
<dbReference type="Pfam" id="PF00080">
    <property type="entry name" value="Sod_Cu"/>
    <property type="match status" value="1"/>
</dbReference>
<protein>
    <recommendedName>
        <fullName evidence="2">Superoxide dismutase [Cu-Zn]</fullName>
        <ecNumber evidence="2">1.15.1.1</ecNumber>
    </recommendedName>
</protein>
<evidence type="ECO:0000313" key="5">
    <source>
        <dbReference type="Proteomes" id="UP000018731"/>
    </source>
</evidence>
<feature type="domain" description="Superoxide dismutase copper/zinc binding" evidence="3">
    <location>
        <begin position="66"/>
        <end position="196"/>
    </location>
</feature>
<dbReference type="AlphaFoldDB" id="V8C9U8"/>
<gene>
    <name evidence="4" type="ORF">HMPREF2086_00937</name>
</gene>
<organism evidence="4 5">
    <name type="scientific">Helicobacter macacae MIT 99-5501</name>
    <dbReference type="NCBI Taxonomy" id="1357400"/>
    <lineage>
        <taxon>Bacteria</taxon>
        <taxon>Pseudomonadati</taxon>
        <taxon>Campylobacterota</taxon>
        <taxon>Epsilonproteobacteria</taxon>
        <taxon>Campylobacterales</taxon>
        <taxon>Helicobacteraceae</taxon>
        <taxon>Helicobacter</taxon>
    </lineage>
</organism>
<keyword evidence="2" id="KW-0479">Metal-binding</keyword>
<dbReference type="GO" id="GO:0005507">
    <property type="term" value="F:copper ion binding"/>
    <property type="evidence" value="ECO:0007669"/>
    <property type="project" value="InterPro"/>
</dbReference>
<dbReference type="GO" id="GO:0004784">
    <property type="term" value="F:superoxide dismutase activity"/>
    <property type="evidence" value="ECO:0007669"/>
    <property type="project" value="UniProtKB-EC"/>
</dbReference>
<reference evidence="4 5" key="1">
    <citation type="journal article" date="2014" name="Genome Announc.">
        <title>Draft genome sequences of six enterohepatic helicobacter species isolated from humans and one from rhesus macaques.</title>
        <authorList>
            <person name="Shen Z."/>
            <person name="Sheh A."/>
            <person name="Young S.K."/>
            <person name="Abouelliel A."/>
            <person name="Ward D.V."/>
            <person name="Earl A.M."/>
            <person name="Fox J.G."/>
        </authorList>
    </citation>
    <scope>NUCLEOTIDE SEQUENCE [LARGE SCALE GENOMIC DNA]</scope>
    <source>
        <strain evidence="4 5">MIT 99-5501</strain>
    </source>
</reference>
<evidence type="ECO:0000259" key="3">
    <source>
        <dbReference type="Pfam" id="PF00080"/>
    </source>
</evidence>
<dbReference type="HOGENOM" id="CLU_056632_7_1_7"/>
<evidence type="ECO:0000313" key="4">
    <source>
        <dbReference type="EMBL" id="ETD24188.1"/>
    </source>
</evidence>
<keyword evidence="5" id="KW-1185">Reference proteome</keyword>
<dbReference type="InterPro" id="IPR036423">
    <property type="entry name" value="SOD-like_Cu/Zn_dom_sf"/>
</dbReference>
<dbReference type="Gene3D" id="2.60.40.200">
    <property type="entry name" value="Superoxide dismutase, copper/zinc binding domain"/>
    <property type="match status" value="1"/>
</dbReference>
<proteinExistence type="inferred from homology"/>
<dbReference type="EMBL" id="AZJI01000004">
    <property type="protein sequence ID" value="ETD24188.1"/>
    <property type="molecule type" value="Genomic_DNA"/>
</dbReference>
<name>V8C9U8_9HELI</name>
<dbReference type="InterPro" id="IPR018152">
    <property type="entry name" value="SOD_Cu/Zn_BS"/>
</dbReference>
<comment type="similarity">
    <text evidence="1 2">Belongs to the Cu-Zn superoxide dismutase family.</text>
</comment>
<dbReference type="InterPro" id="IPR001424">
    <property type="entry name" value="SOD_Cu_Zn_dom"/>
</dbReference>
<comment type="cofactor">
    <cofactor evidence="2">
        <name>Zn(2+)</name>
        <dbReference type="ChEBI" id="CHEBI:29105"/>
    </cofactor>
    <text evidence="2">Binds 1 zinc ion per subunit.</text>
</comment>
<accession>V8C9U8</accession>
<sequence length="197" mass="21434">MQKEMQMRENLSHRAKGKIGFLATCIFALSTISLAENTQNFDPKSAKNHLVIKMEILDNKNNKEAGEVVAVQTPYGVAFFPNLKGLKSGLHGFHIHENPNCGSNEKGLGMQAGGHWDPKKTNRHSFPWDNEGHKGDLPSLFVEKDGSANVPVLAPKIKNINEIKNRALMIHFGGDNHSDHPAPLGGGGARVACGVIQ</sequence>
<dbReference type="Proteomes" id="UP000018731">
    <property type="component" value="Unassembled WGS sequence"/>
</dbReference>
<dbReference type="SUPFAM" id="SSF49329">
    <property type="entry name" value="Cu,Zn superoxide dismutase-like"/>
    <property type="match status" value="1"/>
</dbReference>
<dbReference type="InterPro" id="IPR024134">
    <property type="entry name" value="SOD_Cu/Zn_/chaperone"/>
</dbReference>
<dbReference type="PROSITE" id="PS00332">
    <property type="entry name" value="SOD_CU_ZN_2"/>
    <property type="match status" value="1"/>
</dbReference>
<dbReference type="PATRIC" id="fig|1357400.3.peg.1286"/>
<keyword evidence="2" id="KW-0560">Oxidoreductase</keyword>
<dbReference type="STRING" id="1357400.HMPREF2086_00937"/>
<evidence type="ECO:0000256" key="2">
    <source>
        <dbReference type="RuleBase" id="RU000393"/>
    </source>
</evidence>
<evidence type="ECO:0000256" key="1">
    <source>
        <dbReference type="ARBA" id="ARBA00010457"/>
    </source>
</evidence>
<dbReference type="EC" id="1.15.1.1" evidence="2"/>
<comment type="caution">
    <text evidence="4">The sequence shown here is derived from an EMBL/GenBank/DDBJ whole genome shotgun (WGS) entry which is preliminary data.</text>
</comment>
<comment type="function">
    <text evidence="2">Destroys radicals which are normally produced within the cells and which are toxic to biological systems.</text>
</comment>
<dbReference type="CDD" id="cd00305">
    <property type="entry name" value="Cu-Zn_Superoxide_Dismutase"/>
    <property type="match status" value="1"/>
</dbReference>
<dbReference type="PANTHER" id="PTHR10003">
    <property type="entry name" value="SUPEROXIDE DISMUTASE CU-ZN -RELATED"/>
    <property type="match status" value="1"/>
</dbReference>